<dbReference type="PANTHER" id="PTHR43215">
    <property type="entry name" value="RADIAL SPOKE HEAD 1 HOMOLOG"/>
    <property type="match status" value="1"/>
</dbReference>
<accession>A0A031WIY4</accession>
<reference evidence="6 7" key="2">
    <citation type="submission" date="2019-02" db="EMBL/GenBank/DDBJ databases">
        <authorList>
            <consortium name="Pathogen Informatics"/>
        </authorList>
    </citation>
    <scope>NUCLEOTIDE SEQUENCE [LARGE SCALE GENOMIC DNA]</scope>
    <source>
        <strain evidence="7">clo34</strain>
        <strain evidence="6">Clo34</strain>
    </source>
</reference>
<dbReference type="EMBL" id="LK933116">
    <property type="protein sequence ID" value="CDT35172.1"/>
    <property type="molecule type" value="Genomic_DNA"/>
</dbReference>
<dbReference type="EMBL" id="CAADAN010000001">
    <property type="protein sequence ID" value="VFD29305.1"/>
    <property type="molecule type" value="Genomic_DNA"/>
</dbReference>
<reference evidence="3" key="1">
    <citation type="submission" date="2014-07" db="EMBL/GenBank/DDBJ databases">
        <authorList>
            <person name="Monot Marc"/>
        </authorList>
    </citation>
    <scope>NUCLEOTIDE SEQUENCE</scope>
    <source>
        <strain evidence="5">7032989</strain>
        <strain evidence="4">7032994</strain>
    </source>
</reference>
<dbReference type="InterPro" id="IPR003409">
    <property type="entry name" value="MORN"/>
</dbReference>
<dbReference type="SUPFAM" id="SSF82185">
    <property type="entry name" value="Histone H3 K4-specific methyltransferase SET7/9 N-terminal domain"/>
    <property type="match status" value="1"/>
</dbReference>
<dbReference type="GO" id="GO:0005829">
    <property type="term" value="C:cytosol"/>
    <property type="evidence" value="ECO:0007669"/>
    <property type="project" value="TreeGrafter"/>
</dbReference>
<evidence type="ECO:0000313" key="3">
    <source>
        <dbReference type="EMBL" id="CDS85492.1"/>
    </source>
</evidence>
<dbReference type="AlphaFoldDB" id="A0A031WIY4"/>
<keyword evidence="2" id="KW-1133">Transmembrane helix</keyword>
<dbReference type="KEGG" id="pdf:CD630DERM_23950"/>
<dbReference type="Pfam" id="PF02493">
    <property type="entry name" value="MORN"/>
    <property type="match status" value="4"/>
</dbReference>
<proteinExistence type="predicted"/>
<dbReference type="Gene3D" id="2.20.110.10">
    <property type="entry name" value="Histone H3 K4-specific methyltransferase SET7/9 N-terminal domain"/>
    <property type="match status" value="2"/>
</dbReference>
<evidence type="ECO:0000313" key="6">
    <source>
        <dbReference type="EMBL" id="VFD29305.1"/>
    </source>
</evidence>
<keyword evidence="1" id="KW-0677">Repeat</keyword>
<dbReference type="Proteomes" id="UP000411588">
    <property type="component" value="Unassembled WGS sequence"/>
</dbReference>
<evidence type="ECO:0000256" key="2">
    <source>
        <dbReference type="SAM" id="Phobius"/>
    </source>
</evidence>
<protein>
    <submittedName>
        <fullName evidence="6">Phosphatidylinositol 4-phosphate 5-kinase</fullName>
    </submittedName>
</protein>
<evidence type="ECO:0000256" key="1">
    <source>
        <dbReference type="ARBA" id="ARBA00022737"/>
    </source>
</evidence>
<dbReference type="EMBL" id="LK932402">
    <property type="protein sequence ID" value="CDS87919.1"/>
    <property type="molecule type" value="Genomic_DNA"/>
</dbReference>
<evidence type="ECO:0000313" key="7">
    <source>
        <dbReference type="Proteomes" id="UP000411588"/>
    </source>
</evidence>
<evidence type="ECO:0000313" key="5">
    <source>
        <dbReference type="EMBL" id="CDT35172.1"/>
    </source>
</evidence>
<keyword evidence="2" id="KW-0472">Membrane</keyword>
<keyword evidence="2" id="KW-0812">Transmembrane</keyword>
<dbReference type="RefSeq" id="WP_009903182.1">
    <property type="nucleotide sequence ID" value="NZ_BAABSG010000001.1"/>
</dbReference>
<dbReference type="EMBL" id="LK932505">
    <property type="protein sequence ID" value="CDS85492.1"/>
    <property type="molecule type" value="Genomic_DNA"/>
</dbReference>
<name>A0A031WIY4_CLODI</name>
<dbReference type="FunFam" id="2.20.110.10:FF:000002">
    <property type="entry name" value="Phosphatidylinositol 4-phosphate 5-kinase 8"/>
    <property type="match status" value="1"/>
</dbReference>
<sequence>MENITSYFTTILCVFICLSSVFIFTQLARVFINKKKINQKIKSRNGFRYDRDFIEARREEIHIKDNNNNKNKSNNKKLKEEKVFKYDNGDLYKGEFVDGKKNGFGIYIFSSKEKYEGLWKDDKMHGIGKYTYRDGSIYTGEFKYGLKNGLGKLTYPNNDIYKGYFLDNKKNGKGVLYKNDGNKQAGIWEDDEQCKSLDFKDLNNNKINNVYQNRLNNNKLKV</sequence>
<dbReference type="SMART" id="SM00698">
    <property type="entry name" value="MORN"/>
    <property type="match status" value="4"/>
</dbReference>
<feature type="transmembrane region" description="Helical" evidence="2">
    <location>
        <begin position="6"/>
        <end position="32"/>
    </location>
</feature>
<organism evidence="3">
    <name type="scientific">Clostridioides difficile</name>
    <name type="common">Peptoclostridium difficile</name>
    <dbReference type="NCBI Taxonomy" id="1496"/>
    <lineage>
        <taxon>Bacteria</taxon>
        <taxon>Bacillati</taxon>
        <taxon>Bacillota</taxon>
        <taxon>Clostridia</taxon>
        <taxon>Peptostreptococcales</taxon>
        <taxon>Peptostreptococcaceae</taxon>
        <taxon>Clostridioides</taxon>
    </lineage>
</organism>
<dbReference type="PATRIC" id="fig|1496.854.peg.2188"/>
<evidence type="ECO:0000313" key="4">
    <source>
        <dbReference type="EMBL" id="CDS87919.1"/>
    </source>
</evidence>
<gene>
    <name evidence="5" type="ORF">BN1095_440144</name>
    <name evidence="3" type="ORF">BN1096_520312</name>
    <name evidence="4" type="ORF">BN1097_630307</name>
    <name evidence="6" type="ORF">SAMEA1402399_00344</name>
</gene>
<dbReference type="PANTHER" id="PTHR43215:SF14">
    <property type="entry name" value="RADIAL SPOKE HEAD 1 HOMOLOG"/>
    <property type="match status" value="1"/>
</dbReference>